<dbReference type="InterPro" id="IPR045761">
    <property type="entry name" value="ODP_dom"/>
</dbReference>
<dbReference type="SUPFAM" id="SSF56281">
    <property type="entry name" value="Metallo-hydrolase/oxidoreductase"/>
    <property type="match status" value="1"/>
</dbReference>
<evidence type="ECO:0000259" key="1">
    <source>
        <dbReference type="SMART" id="SM00849"/>
    </source>
</evidence>
<dbReference type="InterPro" id="IPR001279">
    <property type="entry name" value="Metallo-B-lactamas"/>
</dbReference>
<keyword evidence="2" id="KW-0378">Hydrolase</keyword>
<dbReference type="SMART" id="SM00849">
    <property type="entry name" value="Lactamase_B"/>
    <property type="match status" value="1"/>
</dbReference>
<dbReference type="AlphaFoldDB" id="A0A2G6E3Y1"/>
<evidence type="ECO:0000313" key="3">
    <source>
        <dbReference type="Proteomes" id="UP000229740"/>
    </source>
</evidence>
<dbReference type="PANTHER" id="PTHR43041:SF1">
    <property type="entry name" value="METALLO-BETA-LACTAMASE DOMAIN-CONTAINING PROTEIN"/>
    <property type="match status" value="1"/>
</dbReference>
<accession>A0A2G6E3Y1</accession>
<comment type="caution">
    <text evidence="2">The sequence shown here is derived from an EMBL/GenBank/DDBJ whole genome shotgun (WGS) entry which is preliminary data.</text>
</comment>
<proteinExistence type="predicted"/>
<dbReference type="EMBL" id="PDPS01000031">
    <property type="protein sequence ID" value="PID56766.1"/>
    <property type="molecule type" value="Genomic_DNA"/>
</dbReference>
<dbReference type="Pfam" id="PF19583">
    <property type="entry name" value="ODP"/>
    <property type="match status" value="1"/>
</dbReference>
<dbReference type="PANTHER" id="PTHR43041">
    <property type="entry name" value="HYDROLASE, METALLO-BETA-LACTAMASE SUPERFAMILY"/>
    <property type="match status" value="1"/>
</dbReference>
<reference evidence="2 3" key="1">
    <citation type="submission" date="2017-10" db="EMBL/GenBank/DDBJ databases">
        <title>Novel microbial diversity and functional potential in the marine mammal oral microbiome.</title>
        <authorList>
            <person name="Dudek N.K."/>
            <person name="Sun C.L."/>
            <person name="Burstein D."/>
            <person name="Kantor R.S."/>
            <person name="Aliaga Goltsman D.S."/>
            <person name="Bik E.M."/>
            <person name="Thomas B.C."/>
            <person name="Banfield J.F."/>
            <person name="Relman D.A."/>
        </authorList>
    </citation>
    <scope>NUCLEOTIDE SEQUENCE [LARGE SCALE GENOMIC DNA]</scope>
    <source>
        <strain evidence="2">DOLZORAL124_49_17</strain>
    </source>
</reference>
<dbReference type="InterPro" id="IPR036866">
    <property type="entry name" value="RibonucZ/Hydroxyglut_hydro"/>
</dbReference>
<organism evidence="2 3">
    <name type="scientific">candidate division KSB3 bacterium</name>
    <dbReference type="NCBI Taxonomy" id="2044937"/>
    <lineage>
        <taxon>Bacteria</taxon>
        <taxon>candidate division KSB3</taxon>
    </lineage>
</organism>
<name>A0A2G6E3Y1_9BACT</name>
<dbReference type="GO" id="GO:0016787">
    <property type="term" value="F:hydrolase activity"/>
    <property type="evidence" value="ECO:0007669"/>
    <property type="project" value="UniProtKB-KW"/>
</dbReference>
<protein>
    <submittedName>
        <fullName evidence="2">MBL fold hydrolase</fullName>
    </submittedName>
</protein>
<evidence type="ECO:0000313" key="2">
    <source>
        <dbReference type="EMBL" id="PID56766.1"/>
    </source>
</evidence>
<dbReference type="Proteomes" id="UP000229740">
    <property type="component" value="Unassembled WGS sequence"/>
</dbReference>
<gene>
    <name evidence="2" type="ORF">CSB45_10010</name>
</gene>
<feature type="domain" description="Metallo-beta-lactamase" evidence="1">
    <location>
        <begin position="57"/>
        <end position="240"/>
    </location>
</feature>
<dbReference type="Gene3D" id="3.60.15.10">
    <property type="entry name" value="Ribonuclease Z/Hydroxyacylglutathione hydrolase-like"/>
    <property type="match status" value="1"/>
</dbReference>
<sequence length="393" mass="44738">MKEHVCAMTHSTPYKGKNIMEYDQGISELADGVYWLGPRTESRLEVNVYLRVFRGKNKTTNMLIDPGPPVLFDEINERVREVIGSQGKIQMAYINHQDPDVATNTVYFQKRNPRMTVISTEDTWRLTHFFGLRLSNFQSVDRFKRLRARLSTGAIVRFIPTPFCHFRGACMLYDETSRILFSGDLFGGLSFDQGLYATKDNWEGIRIFHQIYMPSQNAIRAAVDKIRSLKPAPLMIAPQHGSVIKGELIQLFLERMYDLPVGLDLLKPTLIDKEIYLQAINELLLSISERVNPEIVQETLQRFKAADGSFPNLFTIQGKTIVDFKEDNVLGSFKILLEELMKNQPTPVRDLIKDIAATSSWDLPIFHGSDEEGAIAPEFLLDDDIVEGSTTVE</sequence>